<keyword evidence="2" id="KW-1185">Reference proteome</keyword>
<feature type="region of interest" description="Disordered" evidence="1">
    <location>
        <begin position="225"/>
        <end position="368"/>
    </location>
</feature>
<dbReference type="GeneID" id="100898987"/>
<feature type="compositionally biased region" description="Basic and acidic residues" evidence="1">
    <location>
        <begin position="283"/>
        <end position="298"/>
    </location>
</feature>
<protein>
    <submittedName>
        <fullName evidence="3">Uncharacterized protein LOC100898987</fullName>
    </submittedName>
</protein>
<dbReference type="PANTHER" id="PTHR21521:SF0">
    <property type="entry name" value="AMUN, ISOFORM A"/>
    <property type="match status" value="1"/>
</dbReference>
<dbReference type="PANTHER" id="PTHR21521">
    <property type="entry name" value="AMUN, ISOFORM A"/>
    <property type="match status" value="1"/>
</dbReference>
<dbReference type="RefSeq" id="XP_003743388.1">
    <property type="nucleotide sequence ID" value="XM_003743340.2"/>
</dbReference>
<evidence type="ECO:0000256" key="1">
    <source>
        <dbReference type="SAM" id="MobiDB-lite"/>
    </source>
</evidence>
<proteinExistence type="predicted"/>
<organism evidence="2 3">
    <name type="scientific">Galendromus occidentalis</name>
    <name type="common">western predatory mite</name>
    <dbReference type="NCBI Taxonomy" id="34638"/>
    <lineage>
        <taxon>Eukaryota</taxon>
        <taxon>Metazoa</taxon>
        <taxon>Ecdysozoa</taxon>
        <taxon>Arthropoda</taxon>
        <taxon>Chelicerata</taxon>
        <taxon>Arachnida</taxon>
        <taxon>Acari</taxon>
        <taxon>Parasitiformes</taxon>
        <taxon>Mesostigmata</taxon>
        <taxon>Gamasina</taxon>
        <taxon>Phytoseioidea</taxon>
        <taxon>Phytoseiidae</taxon>
        <taxon>Typhlodrominae</taxon>
        <taxon>Galendromus</taxon>
    </lineage>
</organism>
<feature type="compositionally biased region" description="Polar residues" evidence="1">
    <location>
        <begin position="352"/>
        <end position="368"/>
    </location>
</feature>
<sequence>MASSNDSTIQFFKKASPDQWTYLLACYKDAVGAKAQQRTKKGGPEQYLKLDTWYQEELPNLIRSRKDPHLEYGELVDLMKWKLMRTKYKPASLDLVKTNTEKNVKTTTQRAFKRMPKLEAALQALTAGLKGIGIATASAILAAAYPDYAPYMAEECMVSTPDVEAEDYTQAEYLKYADHYQKFAKKLVEKDPAGAWTPHKVELAIWTHYILRLLKPELLERMPDQVESNGCDEESNQGPIEGQTNGVSSSCDEDSQQSNGTIGQEDSNSLPHMSNGNGNGKTASEKNGHHESNTDNDTRSSLLEESSQPSDLEASQDSTIAASAVKRTAAEDEEENGVDASSEHSECKKQKLTPSETPNEQPVAVETQ</sequence>
<reference evidence="3" key="1">
    <citation type="submission" date="2025-08" db="UniProtKB">
        <authorList>
            <consortium name="RefSeq"/>
        </authorList>
    </citation>
    <scope>IDENTIFICATION</scope>
</reference>
<evidence type="ECO:0000313" key="2">
    <source>
        <dbReference type="Proteomes" id="UP000694867"/>
    </source>
</evidence>
<name>A0AAJ6QTI7_9ACAR</name>
<dbReference type="Proteomes" id="UP000694867">
    <property type="component" value="Unplaced"/>
</dbReference>
<dbReference type="AlphaFoldDB" id="A0AAJ6QTI7"/>
<dbReference type="KEGG" id="goe:100898987"/>
<dbReference type="CTD" id="32123"/>
<feature type="compositionally biased region" description="Polar residues" evidence="1">
    <location>
        <begin position="236"/>
        <end position="282"/>
    </location>
</feature>
<evidence type="ECO:0000313" key="3">
    <source>
        <dbReference type="RefSeq" id="XP_003743388.1"/>
    </source>
</evidence>
<accession>A0AAJ6QTI7</accession>
<gene>
    <name evidence="3" type="primary">LOC100898987</name>
</gene>
<feature type="compositionally biased region" description="Polar residues" evidence="1">
    <location>
        <begin position="299"/>
        <end position="321"/>
    </location>
</feature>